<feature type="region of interest" description="Disordered" evidence="1">
    <location>
        <begin position="92"/>
        <end position="111"/>
    </location>
</feature>
<organism evidence="2 3">
    <name type="scientific">Dendroctonus ponderosae</name>
    <name type="common">Mountain pine beetle</name>
    <dbReference type="NCBI Taxonomy" id="77166"/>
    <lineage>
        <taxon>Eukaryota</taxon>
        <taxon>Metazoa</taxon>
        <taxon>Ecdysozoa</taxon>
        <taxon>Arthropoda</taxon>
        <taxon>Hexapoda</taxon>
        <taxon>Insecta</taxon>
        <taxon>Pterygota</taxon>
        <taxon>Neoptera</taxon>
        <taxon>Endopterygota</taxon>
        <taxon>Coleoptera</taxon>
        <taxon>Polyphaga</taxon>
        <taxon>Cucujiformia</taxon>
        <taxon>Curculionidae</taxon>
        <taxon>Scolytinae</taxon>
        <taxon>Dendroctonus</taxon>
    </lineage>
</organism>
<evidence type="ECO:0000256" key="1">
    <source>
        <dbReference type="SAM" id="MobiDB-lite"/>
    </source>
</evidence>
<feature type="compositionally biased region" description="Basic and acidic residues" evidence="1">
    <location>
        <begin position="102"/>
        <end position="111"/>
    </location>
</feature>
<protein>
    <submittedName>
        <fullName evidence="2">Uncharacterized protein</fullName>
    </submittedName>
</protein>
<accession>A0AAR5P1I5</accession>
<dbReference type="Proteomes" id="UP000019118">
    <property type="component" value="Unassembled WGS sequence"/>
</dbReference>
<sequence>MNPDSASKSEKFFCGCCAKQEEFNSDDVIFDYFGKEFSEYEYVIENLAIRPAPKKLLDLVPVHSTNISSKISSQLATAYPPCEPLQSTSKVMCHNPSATGEGDSRKSPDNSLKIRDVTSDFISFKAPDENPPVSSFIPRSLPGCSTGDQRAPKDITELRQTIRSKEYRTKKQILSDLYEASEQSLMIRPNASKLSNRPMPSEIKNTIETLKFKKPVPQFFTRTEKRLFHTPGVYFAETKGSNPVSIGTGEGSSEQGGSEATLDILQPTHELRSHNSNYYAVDSGAQTDVSPACPCPKKDKKSLKWKIIINKHSDCKR</sequence>
<evidence type="ECO:0000313" key="3">
    <source>
        <dbReference type="Proteomes" id="UP000019118"/>
    </source>
</evidence>
<evidence type="ECO:0000313" key="2">
    <source>
        <dbReference type="EnsemblMetazoa" id="XP_019754727.1"/>
    </source>
</evidence>
<dbReference type="GeneID" id="109533139"/>
<reference evidence="3" key="1">
    <citation type="journal article" date="2013" name="Genome Biol.">
        <title>Draft genome of the mountain pine beetle, Dendroctonus ponderosae Hopkins, a major forest pest.</title>
        <authorList>
            <person name="Keeling C.I."/>
            <person name="Yuen M.M."/>
            <person name="Liao N.Y."/>
            <person name="Docking T.R."/>
            <person name="Chan S.K."/>
            <person name="Taylor G.A."/>
            <person name="Palmquist D.L."/>
            <person name="Jackman S.D."/>
            <person name="Nguyen A."/>
            <person name="Li M."/>
            <person name="Henderson H."/>
            <person name="Janes J.K."/>
            <person name="Zhao Y."/>
            <person name="Pandoh P."/>
            <person name="Moore R."/>
            <person name="Sperling F.A."/>
            <person name="Huber D.P."/>
            <person name="Birol I."/>
            <person name="Jones S.J."/>
            <person name="Bohlmann J."/>
        </authorList>
    </citation>
    <scope>NUCLEOTIDE SEQUENCE</scope>
</reference>
<dbReference type="EnsemblMetazoa" id="XM_019899168.1">
    <property type="protein sequence ID" value="XP_019754727.1"/>
    <property type="gene ID" value="LOC109533762"/>
</dbReference>
<dbReference type="KEGG" id="dpa:109533139"/>
<reference evidence="2" key="2">
    <citation type="submission" date="2024-08" db="UniProtKB">
        <authorList>
            <consortium name="EnsemblMetazoa"/>
        </authorList>
    </citation>
    <scope>IDENTIFICATION</scope>
</reference>
<keyword evidence="3" id="KW-1185">Reference proteome</keyword>
<dbReference type="EnsemblMetazoa" id="XM_019898390.1">
    <property type="protein sequence ID" value="XP_019753949.1"/>
    <property type="gene ID" value="LOC109533139"/>
</dbReference>
<name>A0AAR5P1I5_DENPD</name>
<dbReference type="AlphaFoldDB" id="A0AAR5P1I5"/>
<dbReference type="RefSeq" id="XP_048520949.1">
    <property type="nucleotide sequence ID" value="XM_048664992.1"/>
</dbReference>
<proteinExistence type="predicted"/>